<dbReference type="PANTHER" id="PTHR12184">
    <property type="entry name" value="UBIQUINOL-CYTOCHROME C REDUCTASE COMPLEX ASSEMBLY FACTOR 1 FAMILY MEMBER"/>
    <property type="match status" value="1"/>
</dbReference>
<proteinExistence type="inferred from homology"/>
<dbReference type="RefSeq" id="WP_014102549.1">
    <property type="nucleotide sequence ID" value="NC_016026.1"/>
</dbReference>
<dbReference type="Proteomes" id="UP000009286">
    <property type="component" value="Chromosome"/>
</dbReference>
<feature type="domain" description="Ubiquinol-cytochrome c chaperone" evidence="3">
    <location>
        <begin position="34"/>
        <end position="173"/>
    </location>
</feature>
<sequence>MFSWFRKQPSPQRQTAERLYTGVVVRSRNPFFYERFGVPDTVDGRFDMILLHSFCVINALNKQGQGGRELAQALYDVMFVDMDRSVREMGVGDLSVGKHVRRMMKAFNGRMHAYQAGIDNASLDDALMRNLYGTVTGTVDPTNLAIMGDYIRNQVAALNTMNPDRLMQGDIEWAPVPGAGIKQRAPIVEPQKTDQAVA</sequence>
<reference evidence="4 5" key="1">
    <citation type="journal article" date="2011" name="BMC Genomics">
        <title>Genomic insights into an obligate epibiotic bacterial predator: Micavibrio aeruginosavorus ARL-13.</title>
        <authorList>
            <person name="Wang Z."/>
            <person name="Kadouri D."/>
            <person name="Wu M."/>
        </authorList>
    </citation>
    <scope>NUCLEOTIDE SEQUENCE [LARGE SCALE GENOMIC DNA]</scope>
    <source>
        <strain evidence="4 5">ARL-13</strain>
    </source>
</reference>
<organism evidence="4 5">
    <name type="scientific">Micavibrio aeruginosavorus (strain ARL-13)</name>
    <dbReference type="NCBI Taxonomy" id="856793"/>
    <lineage>
        <taxon>Bacteria</taxon>
        <taxon>Pseudomonadati</taxon>
        <taxon>Bdellovibrionota</taxon>
        <taxon>Bdellovibrionia</taxon>
        <taxon>Bdellovibrionales</taxon>
        <taxon>Pseudobdellovibrionaceae</taxon>
        <taxon>Micavibrio</taxon>
    </lineage>
</organism>
<dbReference type="HOGENOM" id="CLU_051390_5_1_5"/>
<accession>G2KLU7</accession>
<dbReference type="AlphaFoldDB" id="G2KLU7"/>
<dbReference type="EMBL" id="CP002382">
    <property type="protein sequence ID" value="AEP09326.1"/>
    <property type="molecule type" value="Genomic_DNA"/>
</dbReference>
<evidence type="ECO:0000256" key="1">
    <source>
        <dbReference type="ARBA" id="ARBA00006407"/>
    </source>
</evidence>
<keyword evidence="5" id="KW-1185">Reference proteome</keyword>
<dbReference type="InterPro" id="IPR021150">
    <property type="entry name" value="Ubiq_cyt_c_chap"/>
</dbReference>
<dbReference type="InterPro" id="IPR007129">
    <property type="entry name" value="Ubiqinol_cyt_c_chaperone_CPB3"/>
</dbReference>
<dbReference type="Pfam" id="PF03981">
    <property type="entry name" value="Ubiq_cyt_C_chap"/>
    <property type="match status" value="1"/>
</dbReference>
<evidence type="ECO:0000259" key="3">
    <source>
        <dbReference type="Pfam" id="PF03981"/>
    </source>
</evidence>
<dbReference type="eggNOG" id="COG5452">
    <property type="taxonomic scope" value="Bacteria"/>
</dbReference>
<evidence type="ECO:0000313" key="4">
    <source>
        <dbReference type="EMBL" id="AEP09326.1"/>
    </source>
</evidence>
<dbReference type="PANTHER" id="PTHR12184:SF1">
    <property type="entry name" value="UBIQUINOL-CYTOCHROME-C REDUCTASE COMPLEX ASSEMBLY FACTOR 1"/>
    <property type="match status" value="1"/>
</dbReference>
<dbReference type="KEGG" id="mai:MICA_995"/>
<comment type="similarity">
    <text evidence="1">Belongs to the CBP3 family.</text>
</comment>
<evidence type="ECO:0000313" key="5">
    <source>
        <dbReference type="Proteomes" id="UP000009286"/>
    </source>
</evidence>
<comment type="similarity">
    <text evidence="2">Belongs to the UPF0174 family.</text>
</comment>
<protein>
    <submittedName>
        <fullName evidence="4">Ubiquinol-cytochrome C chaperone family protein</fullName>
    </submittedName>
</protein>
<evidence type="ECO:0000256" key="2">
    <source>
        <dbReference type="ARBA" id="ARBA00006436"/>
    </source>
</evidence>
<gene>
    <name evidence="4" type="ordered locus">MICA_995</name>
</gene>
<dbReference type="STRING" id="856793.MICA_995"/>
<name>G2KLU7_MICAA</name>